<dbReference type="EMBL" id="WFIY01000004">
    <property type="protein sequence ID" value="MUM65915.1"/>
    <property type="molecule type" value="Genomic_DNA"/>
</dbReference>
<accession>A0A6A9QHX1</accession>
<proteinExistence type="predicted"/>
<evidence type="ECO:0000256" key="1">
    <source>
        <dbReference type="SAM" id="Phobius"/>
    </source>
</evidence>
<dbReference type="AlphaFoldDB" id="A0A6A9QHX1"/>
<keyword evidence="1" id="KW-0812">Transmembrane</keyword>
<gene>
    <name evidence="2" type="ORF">D1867_11855</name>
</gene>
<feature type="transmembrane region" description="Helical" evidence="1">
    <location>
        <begin position="100"/>
        <end position="122"/>
    </location>
</feature>
<feature type="transmembrane region" description="Helical" evidence="1">
    <location>
        <begin position="43"/>
        <end position="66"/>
    </location>
</feature>
<dbReference type="OrthoDB" id="42900at2157"/>
<organism evidence="2 3">
    <name type="scientific">Acidianus infernus</name>
    <dbReference type="NCBI Taxonomy" id="12915"/>
    <lineage>
        <taxon>Archaea</taxon>
        <taxon>Thermoproteota</taxon>
        <taxon>Thermoprotei</taxon>
        <taxon>Sulfolobales</taxon>
        <taxon>Sulfolobaceae</taxon>
        <taxon>Acidianus</taxon>
    </lineage>
</organism>
<feature type="transmembrane region" description="Helical" evidence="1">
    <location>
        <begin position="73"/>
        <end position="94"/>
    </location>
</feature>
<comment type="caution">
    <text evidence="2">The sequence shown here is derived from an EMBL/GenBank/DDBJ whole genome shotgun (WGS) entry which is preliminary data.</text>
</comment>
<evidence type="ECO:0008006" key="4">
    <source>
        <dbReference type="Google" id="ProtNLM"/>
    </source>
</evidence>
<dbReference type="Proteomes" id="UP000440125">
    <property type="component" value="Unassembled WGS sequence"/>
</dbReference>
<protein>
    <recommendedName>
        <fullName evidence="4">MFS transporter</fullName>
    </recommendedName>
</protein>
<dbReference type="RefSeq" id="WP_155864304.1">
    <property type="nucleotide sequence ID" value="NZ_WFIY01000004.1"/>
</dbReference>
<name>A0A6A9QHX1_ACIIN</name>
<feature type="transmembrane region" description="Helical" evidence="1">
    <location>
        <begin position="12"/>
        <end position="31"/>
    </location>
</feature>
<evidence type="ECO:0000313" key="3">
    <source>
        <dbReference type="Proteomes" id="UP000440125"/>
    </source>
</evidence>
<sequence>MEGLERQLRLVRISGGVLYLVNIFFSSSLYTALESLGLAKGSFIYSLLFAVPLFSAILNGIILGLIAAQLKDAVIYGIVKSAMAIIVYLLYLHFFVLPSYIVFMIIIIMGLSVIQLGILYLYRRIQKQIFG</sequence>
<evidence type="ECO:0000313" key="2">
    <source>
        <dbReference type="EMBL" id="MUM65915.1"/>
    </source>
</evidence>
<reference evidence="2 3" key="1">
    <citation type="submission" date="2019-10" db="EMBL/GenBank/DDBJ databases">
        <title>Genome Sequences from Six Type Strain Members of the Archaeal Family Sulfolobaceae: Acidianus ambivalens, Acidianus infernus, Metallosphaera prunae, Stygiolobus azoricus, Sulfolobus metallicus, and Sulfurisphaera ohwakuensis.</title>
        <authorList>
            <person name="Counts J.A."/>
            <person name="Kelly R.M."/>
        </authorList>
    </citation>
    <scope>NUCLEOTIDE SEQUENCE [LARGE SCALE GENOMIC DNA]</scope>
    <source>
        <strain evidence="2 3">DSM 3191</strain>
    </source>
</reference>
<keyword evidence="3" id="KW-1185">Reference proteome</keyword>
<keyword evidence="1" id="KW-0472">Membrane</keyword>
<keyword evidence="1" id="KW-1133">Transmembrane helix</keyword>